<keyword evidence="3" id="KW-1185">Reference proteome</keyword>
<accession>A0ABN1FCP5</accession>
<protein>
    <submittedName>
        <fullName evidence="2">Type II toxin-antitoxin system death-on-curing family toxin</fullName>
    </submittedName>
</protein>
<dbReference type="Pfam" id="PF02661">
    <property type="entry name" value="Fic"/>
    <property type="match status" value="1"/>
</dbReference>
<dbReference type="InterPro" id="IPR053737">
    <property type="entry name" value="Type_II_TA_Toxin"/>
</dbReference>
<dbReference type="PANTHER" id="PTHR39426:SF1">
    <property type="entry name" value="HOMOLOGY TO DEATH-ON-CURING PROTEIN OF PHAGE P1"/>
    <property type="match status" value="1"/>
</dbReference>
<dbReference type="SUPFAM" id="SSF140931">
    <property type="entry name" value="Fic-like"/>
    <property type="match status" value="1"/>
</dbReference>
<dbReference type="EMBL" id="BAAADD010000014">
    <property type="protein sequence ID" value="GAA0588065.1"/>
    <property type="molecule type" value="Genomic_DNA"/>
</dbReference>
<name>A0ABN1FCP5_9PROT</name>
<reference evidence="2 3" key="1">
    <citation type="journal article" date="2019" name="Int. J. Syst. Evol. Microbiol.">
        <title>The Global Catalogue of Microorganisms (GCM) 10K type strain sequencing project: providing services to taxonomists for standard genome sequencing and annotation.</title>
        <authorList>
            <consortium name="The Broad Institute Genomics Platform"/>
            <consortium name="The Broad Institute Genome Sequencing Center for Infectious Disease"/>
            <person name="Wu L."/>
            <person name="Ma J."/>
        </authorList>
    </citation>
    <scope>NUCLEOTIDE SEQUENCE [LARGE SCALE GENOMIC DNA]</scope>
    <source>
        <strain evidence="2 3">JCM 15089</strain>
    </source>
</reference>
<proteinExistence type="predicted"/>
<organism evidence="2 3">
    <name type="scientific">Rhizomicrobium electricum</name>
    <dbReference type="NCBI Taxonomy" id="480070"/>
    <lineage>
        <taxon>Bacteria</taxon>
        <taxon>Pseudomonadati</taxon>
        <taxon>Pseudomonadota</taxon>
        <taxon>Alphaproteobacteria</taxon>
        <taxon>Micropepsales</taxon>
        <taxon>Micropepsaceae</taxon>
        <taxon>Rhizomicrobium</taxon>
    </lineage>
</organism>
<dbReference type="PANTHER" id="PTHR39426">
    <property type="entry name" value="HOMOLOGY TO DEATH-ON-CURING PROTEIN OF PHAGE P1"/>
    <property type="match status" value="1"/>
</dbReference>
<dbReference type="InterPro" id="IPR036597">
    <property type="entry name" value="Fido-like_dom_sf"/>
</dbReference>
<evidence type="ECO:0000313" key="2">
    <source>
        <dbReference type="EMBL" id="GAA0588065.1"/>
    </source>
</evidence>
<feature type="domain" description="Fido" evidence="1">
    <location>
        <begin position="7"/>
        <end position="124"/>
    </location>
</feature>
<dbReference type="RefSeq" id="WP_166934816.1">
    <property type="nucleotide sequence ID" value="NZ_BAAADD010000014.1"/>
</dbReference>
<evidence type="ECO:0000259" key="1">
    <source>
        <dbReference type="PROSITE" id="PS51459"/>
    </source>
</evidence>
<sequence length="129" mass="14016">MSEPVWVRPDVLKLLHGESIAEHGGADGLRDEGLFESALARPRNLFSYEGVEDPARLAAAYAFGLAKNHAFVDGNKRIAFIACALFLRLNGLRLVADQSEAVLTFLTLAAGDLDETALADWIRQHAKAV</sequence>
<comment type="caution">
    <text evidence="2">The sequence shown here is derived from an EMBL/GenBank/DDBJ whole genome shotgun (WGS) entry which is preliminary data.</text>
</comment>
<dbReference type="Proteomes" id="UP001499951">
    <property type="component" value="Unassembled WGS sequence"/>
</dbReference>
<dbReference type="NCBIfam" id="TIGR01550">
    <property type="entry name" value="DOC_P1"/>
    <property type="match status" value="1"/>
</dbReference>
<dbReference type="PROSITE" id="PS51459">
    <property type="entry name" value="FIDO"/>
    <property type="match status" value="1"/>
</dbReference>
<dbReference type="PIRSF" id="PIRSF018297">
    <property type="entry name" value="Doc"/>
    <property type="match status" value="1"/>
</dbReference>
<evidence type="ECO:0000313" key="3">
    <source>
        <dbReference type="Proteomes" id="UP001499951"/>
    </source>
</evidence>
<gene>
    <name evidence="2" type="ORF">GCM10008942_41330</name>
</gene>
<dbReference type="Gene3D" id="1.20.120.1870">
    <property type="entry name" value="Fic/DOC protein, Fido domain"/>
    <property type="match status" value="1"/>
</dbReference>
<dbReference type="InterPro" id="IPR006440">
    <property type="entry name" value="Doc"/>
</dbReference>
<dbReference type="InterPro" id="IPR003812">
    <property type="entry name" value="Fido"/>
</dbReference>